<feature type="non-terminal residue" evidence="4">
    <location>
        <position position="1"/>
    </location>
</feature>
<evidence type="ECO:0000256" key="2">
    <source>
        <dbReference type="ARBA" id="ARBA00022777"/>
    </source>
</evidence>
<sequence length="264" mass="28071">SLDRLRNPDGPAWKGLGGCATYLSLALGRLGVQTLFAIVAGDDLPPGSLTPVQEAGVDLRMRRVAGPTARLDITYNQAGDITRLRFDAGVESQLDADSLPDVFWQADWIVVGTAPRSYQQQVIGRADQLGRLVALSTQREFDRDWDALADLLPHLNVLFINSSEVVNLRGDPLPVGLKAMRGLSPGLTCLVTCGQRGALLLHGEQLWKVAACPGPVVQTTGAGDAFAAAWLASWAQGSDVESTLRTASVAAWLALRGPAHTTLA</sequence>
<dbReference type="PANTHER" id="PTHR10584:SF166">
    <property type="entry name" value="RIBOKINASE"/>
    <property type="match status" value="1"/>
</dbReference>
<evidence type="ECO:0000256" key="1">
    <source>
        <dbReference type="ARBA" id="ARBA00022679"/>
    </source>
</evidence>
<dbReference type="InterPro" id="IPR011611">
    <property type="entry name" value="PfkB_dom"/>
</dbReference>
<comment type="caution">
    <text evidence="4">The sequence shown here is derived from an EMBL/GenBank/DDBJ whole genome shotgun (WGS) entry which is preliminary data.</text>
</comment>
<keyword evidence="2" id="KW-0418">Kinase</keyword>
<keyword evidence="1" id="KW-0808">Transferase</keyword>
<feature type="non-terminal residue" evidence="4">
    <location>
        <position position="264"/>
    </location>
</feature>
<proteinExistence type="predicted"/>
<dbReference type="InterPro" id="IPR029056">
    <property type="entry name" value="Ribokinase-like"/>
</dbReference>
<dbReference type="GO" id="GO:0016301">
    <property type="term" value="F:kinase activity"/>
    <property type="evidence" value="ECO:0007669"/>
    <property type="project" value="UniProtKB-KW"/>
</dbReference>
<protein>
    <recommendedName>
        <fullName evidence="3">Carbohydrate kinase PfkB domain-containing protein</fullName>
    </recommendedName>
</protein>
<name>X0U3D3_9ZZZZ</name>
<reference evidence="4" key="1">
    <citation type="journal article" date="2014" name="Front. Microbiol.">
        <title>High frequency of phylogenetically diverse reductive dehalogenase-homologous genes in deep subseafloor sedimentary metagenomes.</title>
        <authorList>
            <person name="Kawai M."/>
            <person name="Futagami T."/>
            <person name="Toyoda A."/>
            <person name="Takaki Y."/>
            <person name="Nishi S."/>
            <person name="Hori S."/>
            <person name="Arai W."/>
            <person name="Tsubouchi T."/>
            <person name="Morono Y."/>
            <person name="Uchiyama I."/>
            <person name="Ito T."/>
            <person name="Fujiyama A."/>
            <person name="Inagaki F."/>
            <person name="Takami H."/>
        </authorList>
    </citation>
    <scope>NUCLEOTIDE SEQUENCE</scope>
    <source>
        <strain evidence="4">Expedition CK06-06</strain>
    </source>
</reference>
<dbReference type="Gene3D" id="3.40.1190.20">
    <property type="match status" value="1"/>
</dbReference>
<dbReference type="SUPFAM" id="SSF53613">
    <property type="entry name" value="Ribokinase-like"/>
    <property type="match status" value="1"/>
</dbReference>
<organism evidence="4">
    <name type="scientific">marine sediment metagenome</name>
    <dbReference type="NCBI Taxonomy" id="412755"/>
    <lineage>
        <taxon>unclassified sequences</taxon>
        <taxon>metagenomes</taxon>
        <taxon>ecological metagenomes</taxon>
    </lineage>
</organism>
<evidence type="ECO:0000259" key="3">
    <source>
        <dbReference type="Pfam" id="PF00294"/>
    </source>
</evidence>
<dbReference type="Pfam" id="PF00294">
    <property type="entry name" value="PfkB"/>
    <property type="match status" value="1"/>
</dbReference>
<dbReference type="EMBL" id="BARS01028953">
    <property type="protein sequence ID" value="GAG00040.1"/>
    <property type="molecule type" value="Genomic_DNA"/>
</dbReference>
<accession>X0U3D3</accession>
<dbReference type="PANTHER" id="PTHR10584">
    <property type="entry name" value="SUGAR KINASE"/>
    <property type="match status" value="1"/>
</dbReference>
<feature type="domain" description="Carbohydrate kinase PfkB" evidence="3">
    <location>
        <begin position="13"/>
        <end position="255"/>
    </location>
</feature>
<evidence type="ECO:0000313" key="4">
    <source>
        <dbReference type="EMBL" id="GAG00040.1"/>
    </source>
</evidence>
<gene>
    <name evidence="4" type="ORF">S01H1_45320</name>
</gene>
<dbReference type="AlphaFoldDB" id="X0U3D3"/>